<gene>
    <name evidence="1" type="ORF">NUW58_g9453</name>
</gene>
<dbReference type="Proteomes" id="UP001143856">
    <property type="component" value="Unassembled WGS sequence"/>
</dbReference>
<dbReference type="EMBL" id="JAPDGR010003424">
    <property type="protein sequence ID" value="KAJ2971302.1"/>
    <property type="molecule type" value="Genomic_DNA"/>
</dbReference>
<protein>
    <submittedName>
        <fullName evidence="1">Uncharacterized protein</fullName>
    </submittedName>
</protein>
<proteinExistence type="predicted"/>
<comment type="caution">
    <text evidence="1">The sequence shown here is derived from an EMBL/GenBank/DDBJ whole genome shotgun (WGS) entry which is preliminary data.</text>
</comment>
<evidence type="ECO:0000313" key="2">
    <source>
        <dbReference type="Proteomes" id="UP001143856"/>
    </source>
</evidence>
<keyword evidence="2" id="KW-1185">Reference proteome</keyword>
<evidence type="ECO:0000313" key="1">
    <source>
        <dbReference type="EMBL" id="KAJ2971302.1"/>
    </source>
</evidence>
<name>A0ACC1MWA8_9PEZI</name>
<accession>A0ACC1MWA8</accession>
<organism evidence="1 2">
    <name type="scientific">Xylaria curta</name>
    <dbReference type="NCBI Taxonomy" id="42375"/>
    <lineage>
        <taxon>Eukaryota</taxon>
        <taxon>Fungi</taxon>
        <taxon>Dikarya</taxon>
        <taxon>Ascomycota</taxon>
        <taxon>Pezizomycotina</taxon>
        <taxon>Sordariomycetes</taxon>
        <taxon>Xylariomycetidae</taxon>
        <taxon>Xylariales</taxon>
        <taxon>Xylariaceae</taxon>
        <taxon>Xylaria</taxon>
    </lineage>
</organism>
<sequence>MPDIDNAFRLNWENGFDAVYQYVFYGPSFMPSHPAPEPSLIIMSAGLGDLRMPSGRCLRITAGDIFFSVGTEGRQTAYWSEGTVVSDLYFKDGKIPDHKVVPELSSTNEHPSENTGEL</sequence>
<reference evidence="1" key="1">
    <citation type="submission" date="2022-10" db="EMBL/GenBank/DDBJ databases">
        <title>Genome Sequence of Xylaria curta.</title>
        <authorList>
            <person name="Buettner E."/>
        </authorList>
    </citation>
    <scope>NUCLEOTIDE SEQUENCE</scope>
    <source>
        <strain evidence="1">Babe10</strain>
    </source>
</reference>